<reference evidence="1 2" key="1">
    <citation type="submission" date="2015-02" db="EMBL/GenBank/DDBJ databases">
        <authorList>
            <person name="Ju K.-S."/>
            <person name="Doroghazi J.R."/>
            <person name="Metcalf W."/>
        </authorList>
    </citation>
    <scope>NUCLEOTIDE SEQUENCE [LARGE SCALE GENOMIC DNA]</scope>
    <source>
        <strain evidence="1 2">NRRL ISP-5550</strain>
    </source>
</reference>
<dbReference type="Proteomes" id="UP000033551">
    <property type="component" value="Unassembled WGS sequence"/>
</dbReference>
<feature type="non-terminal residue" evidence="1">
    <location>
        <position position="115"/>
    </location>
</feature>
<accession>A0A0F4I9Y6</accession>
<dbReference type="Gene3D" id="3.40.366.10">
    <property type="entry name" value="Malonyl-Coenzyme A Acyl Carrier Protein, domain 2"/>
    <property type="match status" value="1"/>
</dbReference>
<dbReference type="AlphaFoldDB" id="A0A0F4I9Y6"/>
<feature type="non-terminal residue" evidence="1">
    <location>
        <position position="1"/>
    </location>
</feature>
<organism evidence="1 2">
    <name type="scientific">Streptomyces katrae</name>
    <dbReference type="NCBI Taxonomy" id="68223"/>
    <lineage>
        <taxon>Bacteria</taxon>
        <taxon>Bacillati</taxon>
        <taxon>Actinomycetota</taxon>
        <taxon>Actinomycetes</taxon>
        <taxon>Kitasatosporales</taxon>
        <taxon>Streptomycetaceae</taxon>
        <taxon>Streptomyces</taxon>
    </lineage>
</organism>
<dbReference type="InterPro" id="IPR016035">
    <property type="entry name" value="Acyl_Trfase/lysoPLipase"/>
</dbReference>
<name>A0A0F4I9Y6_9ACTN</name>
<sequence>EEGVRAVLAGRRIGSPVVPFVSSVSGQLCTDPGALRELWARHASGPVRFGDAVRTAYEQGARVFLQVNGGASLLTAVRRNLYHHDDVHLLTADAGAERDAGRGFVRTLARLAVLG</sequence>
<dbReference type="SUPFAM" id="SSF52151">
    <property type="entry name" value="FabD/lysophospholipase-like"/>
    <property type="match status" value="1"/>
</dbReference>
<dbReference type="Gene3D" id="3.30.70.3290">
    <property type="match status" value="1"/>
</dbReference>
<dbReference type="InterPro" id="IPR001227">
    <property type="entry name" value="Ac_transferase_dom_sf"/>
</dbReference>
<evidence type="ECO:0000313" key="1">
    <source>
        <dbReference type="EMBL" id="KJY18880.1"/>
    </source>
</evidence>
<dbReference type="GO" id="GO:0016740">
    <property type="term" value="F:transferase activity"/>
    <property type="evidence" value="ECO:0007669"/>
    <property type="project" value="InterPro"/>
</dbReference>
<gene>
    <name evidence="1" type="ORF">VR44_39335</name>
</gene>
<protein>
    <submittedName>
        <fullName evidence="1">Uncharacterized protein</fullName>
    </submittedName>
</protein>
<comment type="caution">
    <text evidence="1">The sequence shown here is derived from an EMBL/GenBank/DDBJ whole genome shotgun (WGS) entry which is preliminary data.</text>
</comment>
<proteinExistence type="predicted"/>
<evidence type="ECO:0000313" key="2">
    <source>
        <dbReference type="Proteomes" id="UP000033551"/>
    </source>
</evidence>
<dbReference type="EMBL" id="JZWV01001577">
    <property type="protein sequence ID" value="KJY18880.1"/>
    <property type="molecule type" value="Genomic_DNA"/>
</dbReference>
<keyword evidence="2" id="KW-1185">Reference proteome</keyword>
<dbReference type="RefSeq" id="WP_045952491.1">
    <property type="nucleotide sequence ID" value="NZ_JZWV01001577.1"/>
</dbReference>